<proteinExistence type="predicted"/>
<reference evidence="1 2" key="1">
    <citation type="submission" date="2024-03" db="EMBL/GenBank/DDBJ databases">
        <title>Human intestinal bacterial collection.</title>
        <authorList>
            <person name="Pauvert C."/>
            <person name="Hitch T.C.A."/>
            <person name="Clavel T."/>
        </authorList>
    </citation>
    <scope>NUCLEOTIDE SEQUENCE [LARGE SCALE GENOMIC DNA]</scope>
    <source>
        <strain evidence="1 2">CLA-AP-H27</strain>
    </source>
</reference>
<name>A0ABV1HHD8_9FIRM</name>
<sequence length="63" mass="6887">MPNSLILTIGHALLILFHPDFYVTVFTLCKQQRDFANASHSKSAKSAVIPAAYGIFSSEDSCL</sequence>
<evidence type="ECO:0000313" key="2">
    <source>
        <dbReference type="Proteomes" id="UP001437460"/>
    </source>
</evidence>
<dbReference type="EMBL" id="JBBMFJ010000001">
    <property type="protein sequence ID" value="MEQ2561726.1"/>
    <property type="molecule type" value="Genomic_DNA"/>
</dbReference>
<dbReference type="Proteomes" id="UP001437460">
    <property type="component" value="Unassembled WGS sequence"/>
</dbReference>
<accession>A0ABV1HHD8</accession>
<organism evidence="1 2">
    <name type="scientific">Ventrimonas faecis</name>
    <dbReference type="NCBI Taxonomy" id="3133170"/>
    <lineage>
        <taxon>Bacteria</taxon>
        <taxon>Bacillati</taxon>
        <taxon>Bacillota</taxon>
        <taxon>Clostridia</taxon>
        <taxon>Lachnospirales</taxon>
        <taxon>Lachnospiraceae</taxon>
        <taxon>Ventrimonas</taxon>
    </lineage>
</organism>
<keyword evidence="2" id="KW-1185">Reference proteome</keyword>
<gene>
    <name evidence="1" type="ORF">WMO41_00795</name>
</gene>
<evidence type="ECO:0000313" key="1">
    <source>
        <dbReference type="EMBL" id="MEQ2561726.1"/>
    </source>
</evidence>
<protein>
    <submittedName>
        <fullName evidence="1">Uncharacterized protein</fullName>
    </submittedName>
</protein>
<comment type="caution">
    <text evidence="1">The sequence shown here is derived from an EMBL/GenBank/DDBJ whole genome shotgun (WGS) entry which is preliminary data.</text>
</comment>